<reference evidence="7 8" key="1">
    <citation type="submission" date="2018-05" db="EMBL/GenBank/DDBJ databases">
        <title>Genomic Encyclopedia of Type Strains, Phase IV (KMG-IV): sequencing the most valuable type-strain genomes for metagenomic binning, comparative biology and taxonomic classification.</title>
        <authorList>
            <person name="Goeker M."/>
        </authorList>
    </citation>
    <scope>NUCLEOTIDE SEQUENCE [LARGE SCALE GENOMIC DNA]</scope>
    <source>
        <strain evidence="7 8">DSM 103371</strain>
    </source>
</reference>
<keyword evidence="8" id="KW-1185">Reference proteome</keyword>
<dbReference type="KEGG" id="salo:EF888_11815"/>
<dbReference type="PANTHER" id="PTHR30606:SF10">
    <property type="entry name" value="PHOSPHATIDYLINOSITOL MANNOSIDE ACYLTRANSFERASE"/>
    <property type="match status" value="1"/>
</dbReference>
<dbReference type="RefSeq" id="WP_109758397.1">
    <property type="nucleotide sequence ID" value="NZ_CP034588.1"/>
</dbReference>
<dbReference type="AlphaFoldDB" id="A0A316GS26"/>
<evidence type="ECO:0000256" key="4">
    <source>
        <dbReference type="ARBA" id="ARBA00022679"/>
    </source>
</evidence>
<protein>
    <submittedName>
        <fullName evidence="7">KDO2-lipid IV(A) lauroyltransferase</fullName>
    </submittedName>
</protein>
<keyword evidence="2" id="KW-1003">Cell membrane</keyword>
<keyword evidence="4 7" id="KW-0808">Transferase</keyword>
<proteinExistence type="predicted"/>
<accession>A0A316GS26</accession>
<comment type="subcellular location">
    <subcellularLocation>
        <location evidence="1">Cell inner membrane</location>
    </subcellularLocation>
</comment>
<dbReference type="InterPro" id="IPR004960">
    <property type="entry name" value="LipA_acyltrans"/>
</dbReference>
<name>A0A316GS26_9RHOB</name>
<evidence type="ECO:0000256" key="3">
    <source>
        <dbReference type="ARBA" id="ARBA00022519"/>
    </source>
</evidence>
<evidence type="ECO:0000256" key="5">
    <source>
        <dbReference type="ARBA" id="ARBA00023136"/>
    </source>
</evidence>
<dbReference type="GO" id="GO:0005886">
    <property type="term" value="C:plasma membrane"/>
    <property type="evidence" value="ECO:0007669"/>
    <property type="project" value="UniProtKB-SubCell"/>
</dbReference>
<evidence type="ECO:0000256" key="2">
    <source>
        <dbReference type="ARBA" id="ARBA00022475"/>
    </source>
</evidence>
<evidence type="ECO:0000313" key="8">
    <source>
        <dbReference type="Proteomes" id="UP000245390"/>
    </source>
</evidence>
<evidence type="ECO:0000256" key="6">
    <source>
        <dbReference type="ARBA" id="ARBA00023315"/>
    </source>
</evidence>
<evidence type="ECO:0000313" key="7">
    <source>
        <dbReference type="EMBL" id="PWK57827.1"/>
    </source>
</evidence>
<organism evidence="7 8">
    <name type="scientific">Silicimonas algicola</name>
    <dbReference type="NCBI Taxonomy" id="1826607"/>
    <lineage>
        <taxon>Bacteria</taxon>
        <taxon>Pseudomonadati</taxon>
        <taxon>Pseudomonadota</taxon>
        <taxon>Alphaproteobacteria</taxon>
        <taxon>Rhodobacterales</taxon>
        <taxon>Paracoccaceae</taxon>
    </lineage>
</organism>
<dbReference type="Proteomes" id="UP000245390">
    <property type="component" value="Unassembled WGS sequence"/>
</dbReference>
<gene>
    <name evidence="7" type="ORF">C8D95_102476</name>
</gene>
<dbReference type="OrthoDB" id="9801955at2"/>
<keyword evidence="5" id="KW-0472">Membrane</keyword>
<dbReference type="EMBL" id="QGGV01000002">
    <property type="protein sequence ID" value="PWK57827.1"/>
    <property type="molecule type" value="Genomic_DNA"/>
</dbReference>
<keyword evidence="6" id="KW-0012">Acyltransferase</keyword>
<dbReference type="Pfam" id="PF03279">
    <property type="entry name" value="Lip_A_acyltrans"/>
    <property type="match status" value="1"/>
</dbReference>
<sequence length="295" mass="32519">MAEGRSGFRDWMQNAVARAVLGLALALPYETRVRFTGRAVSALIAPVAGWRRRIRRNLALAEPGLDAAARERIVRAVPDNVGRTLIEIYSGEEFVTRARDSQIGGPGLPALEAARAEGRAVVLVTAHLGNYDAVRGKLSREGYPMAALYRPMENPAFHEHYLEAISTIAEPVFPTDAKGISALVRHLKGGGIIGIVADVASRKAPLLSFYGQPAHTPLSAAEWAIRYDAALIPIFGIRQPDGFTFRIHVAAEIPKGDPGAMMQAYNDEVERIVRAHPDQWFWIHNRWKTYVPRKT</sequence>
<evidence type="ECO:0000256" key="1">
    <source>
        <dbReference type="ARBA" id="ARBA00004533"/>
    </source>
</evidence>
<dbReference type="PANTHER" id="PTHR30606">
    <property type="entry name" value="LIPID A BIOSYNTHESIS LAUROYL ACYLTRANSFERASE"/>
    <property type="match status" value="1"/>
</dbReference>
<comment type="caution">
    <text evidence="7">The sequence shown here is derived from an EMBL/GenBank/DDBJ whole genome shotgun (WGS) entry which is preliminary data.</text>
</comment>
<keyword evidence="3" id="KW-0997">Cell inner membrane</keyword>
<dbReference type="GO" id="GO:0009247">
    <property type="term" value="P:glycolipid biosynthetic process"/>
    <property type="evidence" value="ECO:0007669"/>
    <property type="project" value="UniProtKB-ARBA"/>
</dbReference>
<dbReference type="CDD" id="cd07984">
    <property type="entry name" value="LPLAT_LABLAT-like"/>
    <property type="match status" value="1"/>
</dbReference>
<dbReference type="GO" id="GO:0016746">
    <property type="term" value="F:acyltransferase activity"/>
    <property type="evidence" value="ECO:0007669"/>
    <property type="project" value="UniProtKB-KW"/>
</dbReference>